<accession>A0ABU1B0D1</accession>
<keyword evidence="2" id="KW-1185">Reference proteome</keyword>
<dbReference type="RefSeq" id="WP_308952714.1">
    <property type="nucleotide sequence ID" value="NZ_JARXHW010000174.1"/>
</dbReference>
<evidence type="ECO:0000313" key="1">
    <source>
        <dbReference type="EMBL" id="MDQ8209796.1"/>
    </source>
</evidence>
<name>A0ABU1B0D1_9BACT</name>
<proteinExistence type="predicted"/>
<evidence type="ECO:0000313" key="2">
    <source>
        <dbReference type="Proteomes" id="UP001225316"/>
    </source>
</evidence>
<protein>
    <submittedName>
        <fullName evidence="1">Uncharacterized protein</fullName>
    </submittedName>
</protein>
<comment type="caution">
    <text evidence="1">The sequence shown here is derived from an EMBL/GenBank/DDBJ whole genome shotgun (WGS) entry which is preliminary data.</text>
</comment>
<organism evidence="1 2">
    <name type="scientific">Thalassobacterium maritimum</name>
    <dbReference type="NCBI Taxonomy" id="3041265"/>
    <lineage>
        <taxon>Bacteria</taxon>
        <taxon>Pseudomonadati</taxon>
        <taxon>Verrucomicrobiota</taxon>
        <taxon>Opitutia</taxon>
        <taxon>Puniceicoccales</taxon>
        <taxon>Coraliomargaritaceae</taxon>
        <taxon>Thalassobacterium</taxon>
    </lineage>
</organism>
<gene>
    <name evidence="1" type="ORF">QEH52_19915</name>
</gene>
<dbReference type="Proteomes" id="UP001225316">
    <property type="component" value="Unassembled WGS sequence"/>
</dbReference>
<sequence>PDGTGQPILRARHPITLTNTNPSGWVPGLHDRKKMKYTNLILLLFVTSCLNAEYIKLESEDGRKINVKILSIEDSSIRVERKDGHEFTIENALLSKASLDLIRPLRIKNEIAGSRSFDIGFSEKRTDKSSETFDFHGLDITKYQKKITIRKPDTLDIDGLELRYVILFTRDASKELPAYILGTEQIKNSISHSKLEYESPVYALRRMYVLPNHWWDRNKKEYEDEEEGTWARLYYNNMLIYEECSPKRLSEKHDWDEIVKVTRDPFSISSSQGH</sequence>
<dbReference type="EMBL" id="JARXHW010000174">
    <property type="protein sequence ID" value="MDQ8209796.1"/>
    <property type="molecule type" value="Genomic_DNA"/>
</dbReference>
<reference evidence="1 2" key="1">
    <citation type="submission" date="2023-04" db="EMBL/GenBank/DDBJ databases">
        <title>A novel bacteria isolated from coastal sediment.</title>
        <authorList>
            <person name="Liu X.-J."/>
            <person name="Du Z.-J."/>
        </authorList>
    </citation>
    <scope>NUCLEOTIDE SEQUENCE [LARGE SCALE GENOMIC DNA]</scope>
    <source>
        <strain evidence="1 2">SDUM461003</strain>
    </source>
</reference>
<feature type="non-terminal residue" evidence="1">
    <location>
        <position position="1"/>
    </location>
</feature>